<keyword evidence="3" id="KW-0378">Hydrolase</keyword>
<dbReference type="GO" id="GO:0016787">
    <property type="term" value="F:hydrolase activity"/>
    <property type="evidence" value="ECO:0007669"/>
    <property type="project" value="UniProtKB-KW"/>
</dbReference>
<keyword evidence="1" id="KW-0540">Nuclease</keyword>
<organism evidence="5">
    <name type="scientific">marine sediment metagenome</name>
    <dbReference type="NCBI Taxonomy" id="412755"/>
    <lineage>
        <taxon>unclassified sequences</taxon>
        <taxon>metagenomes</taxon>
        <taxon>ecological metagenomes</taxon>
    </lineage>
</organism>
<evidence type="ECO:0000313" key="5">
    <source>
        <dbReference type="EMBL" id="GAF90064.1"/>
    </source>
</evidence>
<dbReference type="PANTHER" id="PTHR12814:SF2">
    <property type="entry name" value="RNA-BINDING PROTEIN NOB1"/>
    <property type="match status" value="1"/>
</dbReference>
<feature type="domain" description="PIN" evidence="4">
    <location>
        <begin position="19"/>
        <end position="128"/>
    </location>
</feature>
<dbReference type="GO" id="GO:0004521">
    <property type="term" value="F:RNA endonuclease activity"/>
    <property type="evidence" value="ECO:0007669"/>
    <property type="project" value="TreeGrafter"/>
</dbReference>
<dbReference type="InterPro" id="IPR039907">
    <property type="entry name" value="NOB1"/>
</dbReference>
<protein>
    <recommendedName>
        <fullName evidence="4">PIN domain-containing protein</fullName>
    </recommendedName>
</protein>
<reference evidence="5" key="1">
    <citation type="journal article" date="2014" name="Front. Microbiol.">
        <title>High frequency of phylogenetically diverse reductive dehalogenase-homologous genes in deep subseafloor sedimentary metagenomes.</title>
        <authorList>
            <person name="Kawai M."/>
            <person name="Futagami T."/>
            <person name="Toyoda A."/>
            <person name="Takaki Y."/>
            <person name="Nishi S."/>
            <person name="Hori S."/>
            <person name="Arai W."/>
            <person name="Tsubouchi T."/>
            <person name="Morono Y."/>
            <person name="Uchiyama I."/>
            <person name="Ito T."/>
            <person name="Fujiyama A."/>
            <person name="Inagaki F."/>
            <person name="Takami H."/>
        </authorList>
    </citation>
    <scope>NUCLEOTIDE SEQUENCE</scope>
    <source>
        <strain evidence="5">Expedition CK06-06</strain>
    </source>
</reference>
<dbReference type="InterPro" id="IPR002716">
    <property type="entry name" value="PIN_dom"/>
</dbReference>
<dbReference type="GO" id="GO:0030688">
    <property type="term" value="C:preribosome, small subunit precursor"/>
    <property type="evidence" value="ECO:0007669"/>
    <property type="project" value="TreeGrafter"/>
</dbReference>
<evidence type="ECO:0000256" key="3">
    <source>
        <dbReference type="ARBA" id="ARBA00022801"/>
    </source>
</evidence>
<gene>
    <name evidence="5" type="ORF">S01H1_29426</name>
</gene>
<evidence type="ECO:0000259" key="4">
    <source>
        <dbReference type="SMART" id="SM00670"/>
    </source>
</evidence>
<dbReference type="AlphaFoldDB" id="X0TA38"/>
<evidence type="ECO:0000256" key="2">
    <source>
        <dbReference type="ARBA" id="ARBA00022723"/>
    </source>
</evidence>
<dbReference type="InterPro" id="IPR029060">
    <property type="entry name" value="PIN-like_dom_sf"/>
</dbReference>
<sequence length="190" mass="21299">MGCVTKKNKSKNSQLDDNNGYVLDASAIYNGVLTHNISGIKYIPQCVLEEVRGMMRGEALIEEALLYEELQTIVPDEVILLEIEKQARVTGDIHELSDCDLAVLAVAKSLHLKELDVIILSDDYDIQNLATHIGLVCKGIHWKGITSIHEYFWVCPGCGNKSKTQTDNCIECGTEMKRKTHKKKIRKKKA</sequence>
<dbReference type="SUPFAM" id="SSF88723">
    <property type="entry name" value="PIN domain-like"/>
    <property type="match status" value="1"/>
</dbReference>
<name>X0TA38_9ZZZZ</name>
<dbReference type="GO" id="GO:0030490">
    <property type="term" value="P:maturation of SSU-rRNA"/>
    <property type="evidence" value="ECO:0007669"/>
    <property type="project" value="TreeGrafter"/>
</dbReference>
<dbReference type="EMBL" id="BARS01018039">
    <property type="protein sequence ID" value="GAF90064.1"/>
    <property type="molecule type" value="Genomic_DNA"/>
</dbReference>
<dbReference type="Pfam" id="PF17146">
    <property type="entry name" value="PIN_6"/>
    <property type="match status" value="1"/>
</dbReference>
<dbReference type="SMART" id="SM00670">
    <property type="entry name" value="PINc"/>
    <property type="match status" value="1"/>
</dbReference>
<keyword evidence="2" id="KW-0479">Metal-binding</keyword>
<dbReference type="InterPro" id="IPR033411">
    <property type="entry name" value="Ribonuclease_PIN"/>
</dbReference>
<dbReference type="GO" id="GO:0046872">
    <property type="term" value="F:metal ion binding"/>
    <property type="evidence" value="ECO:0007669"/>
    <property type="project" value="UniProtKB-KW"/>
</dbReference>
<dbReference type="Gene3D" id="3.40.50.1010">
    <property type="entry name" value="5'-nuclease"/>
    <property type="match status" value="1"/>
</dbReference>
<dbReference type="PANTHER" id="PTHR12814">
    <property type="entry name" value="RNA-BINDING PROTEIN NOB1"/>
    <property type="match status" value="1"/>
</dbReference>
<proteinExistence type="predicted"/>
<evidence type="ECO:0000256" key="1">
    <source>
        <dbReference type="ARBA" id="ARBA00022722"/>
    </source>
</evidence>
<comment type="caution">
    <text evidence="5">The sequence shown here is derived from an EMBL/GenBank/DDBJ whole genome shotgun (WGS) entry which is preliminary data.</text>
</comment>
<accession>X0TA38</accession>